<evidence type="ECO:0000256" key="1">
    <source>
        <dbReference type="SAM" id="SignalP"/>
    </source>
</evidence>
<evidence type="ECO:0008006" key="4">
    <source>
        <dbReference type="Google" id="ProtNLM"/>
    </source>
</evidence>
<dbReference type="Proteomes" id="UP000092328">
    <property type="component" value="Chromosome"/>
</dbReference>
<dbReference type="RefSeq" id="WP_020064651.1">
    <property type="nucleotide sequence ID" value="NZ_CP015910.2"/>
</dbReference>
<feature type="signal peptide" evidence="1">
    <location>
        <begin position="1"/>
        <end position="21"/>
    </location>
</feature>
<sequence length="156" mass="17342">MKTKILLIVMVILFAVSCANNNPANPVSSSNNLGNTSGTVNKSNNNIKDDIIIEGGEPVKYKLNVTYIVENLDTVGRSGEKMDIYIDIYEDSNDILMRIPRGVAFHNVKKSNGKYEGTLKNSNGTYILSMTVSGGYITDFNLTIHGDMEKYYYKLQ</sequence>
<accession>A0A3B6VRT6</accession>
<keyword evidence="3" id="KW-1185">Reference proteome</keyword>
<keyword evidence="1" id="KW-0732">Signal</keyword>
<gene>
    <name evidence="2" type="ORF">BHYOB78_07340</name>
</gene>
<organism evidence="2 3">
    <name type="scientific">Brachyspira hyodysenteriae ATCC 27164</name>
    <dbReference type="NCBI Taxonomy" id="1266923"/>
    <lineage>
        <taxon>Bacteria</taxon>
        <taxon>Pseudomonadati</taxon>
        <taxon>Spirochaetota</taxon>
        <taxon>Spirochaetia</taxon>
        <taxon>Brachyspirales</taxon>
        <taxon>Brachyspiraceae</taxon>
        <taxon>Brachyspira</taxon>
    </lineage>
</organism>
<dbReference type="KEGG" id="bhd:BHYOB78_07340"/>
<dbReference type="AlphaFoldDB" id="A0A3B6VRT6"/>
<name>A0A3B6VRT6_BRAHO</name>
<reference evidence="3" key="2">
    <citation type="journal article" date="2017" name="Genome Announc.">
        <title>Correction for Mirajkar et al., Complete Genome Sequence of Brachyspira hyodysenteriae Type Strain B78 (ATCC 27164).</title>
        <authorList>
            <person name="Mirajkar N.S."/>
            <person name="Johnson T.J."/>
            <person name="Gebhart C.J."/>
        </authorList>
    </citation>
    <scope>NUCLEOTIDE SEQUENCE [LARGE SCALE GENOMIC DNA]</scope>
    <source>
        <strain evidence="3">B78</strain>
    </source>
</reference>
<dbReference type="EMBL" id="CP015910">
    <property type="protein sequence ID" value="ANN63686.1"/>
    <property type="molecule type" value="Genomic_DNA"/>
</dbReference>
<proteinExistence type="predicted"/>
<dbReference type="PROSITE" id="PS51257">
    <property type="entry name" value="PROKAR_LIPOPROTEIN"/>
    <property type="match status" value="1"/>
</dbReference>
<evidence type="ECO:0000313" key="3">
    <source>
        <dbReference type="Proteomes" id="UP000092328"/>
    </source>
</evidence>
<feature type="chain" id="PRO_5017255920" description="YtkA-like domain-containing protein" evidence="1">
    <location>
        <begin position="22"/>
        <end position="156"/>
    </location>
</feature>
<dbReference type="OrthoDB" id="308389at2"/>
<protein>
    <recommendedName>
        <fullName evidence="4">YtkA-like domain-containing protein</fullName>
    </recommendedName>
</protein>
<evidence type="ECO:0000313" key="2">
    <source>
        <dbReference type="EMBL" id="ANN63686.1"/>
    </source>
</evidence>
<reference evidence="3" key="1">
    <citation type="journal article" date="2016" name="Genome Announc.">
        <title>Complete Genome Sequence of Brachyspira hyodysenteriae Type Strain B78 (ATCC 27164).</title>
        <authorList>
            <person name="Mirajkar N.S."/>
            <person name="Johnson T.J."/>
            <person name="Gebhart C.J."/>
        </authorList>
    </citation>
    <scope>NUCLEOTIDE SEQUENCE [LARGE SCALE GENOMIC DNA]</scope>
    <source>
        <strain evidence="3">B78</strain>
    </source>
</reference>